<evidence type="ECO:0000256" key="6">
    <source>
        <dbReference type="RuleBase" id="RU367086"/>
    </source>
</evidence>
<evidence type="ECO:0000313" key="9">
    <source>
        <dbReference type="EMBL" id="CAB3265689.1"/>
    </source>
</evidence>
<gene>
    <name evidence="9" type="primary">Rpf2</name>
</gene>
<evidence type="ECO:0000256" key="1">
    <source>
        <dbReference type="ARBA" id="ARBA00004604"/>
    </source>
</evidence>
<sequence length="302" mass="34333">MEQGIVKPKTQRHKRILKARLPKVHENDKKSLFIRGGNTSETVTSVLKDLYALKKPNATLFRKRNITRPFENATSIEFLSKMNDASLFMFGSHSKKRPHNLVIGRTFDSQLLDMIELGVENYQSLESVKGNKCALATKPCLVFAGPEFETDDELRRLQSILTDFFRGPVIKNVRLAGLEHVIQFTANDGRVFLRSYRIALKKSGTRIPRIELENMGPNMDLTVRRTHIASDDLYKKACRKPKAAKPKKVKNVSGDIFGTKRGRIHMTSQDLGNLQTRKVKALKRNLSETKSAKKTIKRLKSS</sequence>
<dbReference type="EMBL" id="LR789827">
    <property type="protein sequence ID" value="CAB3265689.1"/>
    <property type="molecule type" value="mRNA"/>
</dbReference>
<protein>
    <recommendedName>
        <fullName evidence="3 6">Ribosome production factor 2 homolog</fullName>
    </recommendedName>
    <alternativeName>
        <fullName evidence="5 6">Ribosome biogenesis protein RPF2 homolog</fullName>
    </alternativeName>
</protein>
<dbReference type="PROSITE" id="PS50833">
    <property type="entry name" value="BRIX"/>
    <property type="match status" value="1"/>
</dbReference>
<dbReference type="GO" id="GO:0000463">
    <property type="term" value="P:maturation of LSU-rRNA from tricistronic rRNA transcript (SSU-rRNA, 5.8S rRNA, LSU-rRNA)"/>
    <property type="evidence" value="ECO:0007669"/>
    <property type="project" value="TreeGrafter"/>
</dbReference>
<dbReference type="GO" id="GO:0005730">
    <property type="term" value="C:nucleolus"/>
    <property type="evidence" value="ECO:0007669"/>
    <property type="project" value="UniProtKB-SubCell"/>
</dbReference>
<accession>A0A6F9DRE8</accession>
<evidence type="ECO:0000256" key="3">
    <source>
        <dbReference type="ARBA" id="ARBA00020387"/>
    </source>
</evidence>
<dbReference type="SMART" id="SM00879">
    <property type="entry name" value="Brix"/>
    <property type="match status" value="1"/>
</dbReference>
<keyword evidence="4 6" id="KW-0539">Nucleus</keyword>
<dbReference type="PANTHER" id="PTHR12728">
    <property type="entry name" value="BRIX DOMAIN CONTAINING PROTEIN"/>
    <property type="match status" value="1"/>
</dbReference>
<reference evidence="9" key="1">
    <citation type="submission" date="2020-04" db="EMBL/GenBank/DDBJ databases">
        <authorList>
            <person name="Neveu A P."/>
        </authorList>
    </citation>
    <scope>NUCLEOTIDE SEQUENCE</scope>
    <source>
        <tissue evidence="9">Whole embryo</tissue>
    </source>
</reference>
<feature type="compositionally biased region" description="Basic residues" evidence="7">
    <location>
        <begin position="292"/>
        <end position="302"/>
    </location>
</feature>
<name>A0A6F9DRE8_9ASCI</name>
<dbReference type="InterPro" id="IPR039770">
    <property type="entry name" value="Rpf2"/>
</dbReference>
<proteinExistence type="evidence at transcript level"/>
<comment type="subcellular location">
    <subcellularLocation>
        <location evidence="1 6">Nucleus</location>
        <location evidence="1 6">Nucleolus</location>
    </subcellularLocation>
</comment>
<dbReference type="AlphaFoldDB" id="A0A6F9DRE8"/>
<dbReference type="Pfam" id="PF04427">
    <property type="entry name" value="Brix"/>
    <property type="match status" value="1"/>
</dbReference>
<dbReference type="GO" id="GO:0019843">
    <property type="term" value="F:rRNA binding"/>
    <property type="evidence" value="ECO:0007669"/>
    <property type="project" value="UniProtKB-UniRule"/>
</dbReference>
<comment type="similarity">
    <text evidence="2 6">Belongs to the RPF2 family.</text>
</comment>
<dbReference type="InterPro" id="IPR007109">
    <property type="entry name" value="Brix"/>
</dbReference>
<feature type="region of interest" description="Disordered" evidence="7">
    <location>
        <begin position="283"/>
        <end position="302"/>
    </location>
</feature>
<evidence type="ECO:0000259" key="8">
    <source>
        <dbReference type="PROSITE" id="PS50833"/>
    </source>
</evidence>
<evidence type="ECO:0000256" key="4">
    <source>
        <dbReference type="ARBA" id="ARBA00023242"/>
    </source>
</evidence>
<dbReference type="PANTHER" id="PTHR12728:SF0">
    <property type="entry name" value="RIBOSOME PRODUCTION FACTOR 2 HOMOLOG"/>
    <property type="match status" value="1"/>
</dbReference>
<evidence type="ECO:0000256" key="2">
    <source>
        <dbReference type="ARBA" id="ARBA00010782"/>
    </source>
</evidence>
<dbReference type="GO" id="GO:0000027">
    <property type="term" value="P:ribosomal large subunit assembly"/>
    <property type="evidence" value="ECO:0007669"/>
    <property type="project" value="InterPro"/>
</dbReference>
<evidence type="ECO:0000256" key="7">
    <source>
        <dbReference type="SAM" id="MobiDB-lite"/>
    </source>
</evidence>
<organism evidence="9">
    <name type="scientific">Phallusia mammillata</name>
    <dbReference type="NCBI Taxonomy" id="59560"/>
    <lineage>
        <taxon>Eukaryota</taxon>
        <taxon>Metazoa</taxon>
        <taxon>Chordata</taxon>
        <taxon>Tunicata</taxon>
        <taxon>Ascidiacea</taxon>
        <taxon>Phlebobranchia</taxon>
        <taxon>Ascidiidae</taxon>
        <taxon>Phallusia</taxon>
    </lineage>
</organism>
<evidence type="ECO:0000256" key="5">
    <source>
        <dbReference type="ARBA" id="ARBA00030889"/>
    </source>
</evidence>
<feature type="domain" description="Brix" evidence="8">
    <location>
        <begin position="29"/>
        <end position="232"/>
    </location>
</feature>